<keyword evidence="3" id="KW-1185">Reference proteome</keyword>
<name>A0A1I4Z399_9GAMM</name>
<protein>
    <submittedName>
        <fullName evidence="2">tRNA 2-thiouridine synthesizing protein C</fullName>
    </submittedName>
</protein>
<sequence>MKSVAFVFTQSPHGSSSGREGLDALLAVSALSDNIGVFFIADGVLQLLPQQLPGKILSRDYIATFGVLPLYDVESCFICEASVCERGLEQANWVLPVTRLPLKELRKTLGGYQQIFTF</sequence>
<dbReference type="AlphaFoldDB" id="A0A1I4Z399"/>
<dbReference type="RefSeq" id="WP_092878307.1">
    <property type="nucleotide sequence ID" value="NZ_FOVC01000007.1"/>
</dbReference>
<dbReference type="PANTHER" id="PTHR38780">
    <property type="entry name" value="PROTEIN TUSC"/>
    <property type="match status" value="1"/>
</dbReference>
<dbReference type="InterPro" id="IPR003787">
    <property type="entry name" value="Sulphur_relay_DsrE/F-like"/>
</dbReference>
<dbReference type="PANTHER" id="PTHR38780:SF1">
    <property type="entry name" value="PROTEIN TUSC"/>
    <property type="match status" value="1"/>
</dbReference>
<dbReference type="SUPFAM" id="SSF75169">
    <property type="entry name" value="DsrEFH-like"/>
    <property type="match status" value="1"/>
</dbReference>
<organism evidence="2 3">
    <name type="scientific">Izhakiella capsodis</name>
    <dbReference type="NCBI Taxonomy" id="1367852"/>
    <lineage>
        <taxon>Bacteria</taxon>
        <taxon>Pseudomonadati</taxon>
        <taxon>Pseudomonadota</taxon>
        <taxon>Gammaproteobacteria</taxon>
        <taxon>Enterobacterales</taxon>
        <taxon>Erwiniaceae</taxon>
        <taxon>Izhakiella</taxon>
    </lineage>
</organism>
<comment type="similarity">
    <text evidence="1">Belongs to the DsrF/TusC family.</text>
</comment>
<dbReference type="InterPro" id="IPR027396">
    <property type="entry name" value="DsrEFH-like"/>
</dbReference>
<reference evidence="3" key="1">
    <citation type="submission" date="2016-10" db="EMBL/GenBank/DDBJ databases">
        <authorList>
            <person name="Varghese N."/>
            <person name="Submissions S."/>
        </authorList>
    </citation>
    <scope>NUCLEOTIDE SEQUENCE [LARGE SCALE GENOMIC DNA]</scope>
    <source>
        <strain evidence="3">N6PO6</strain>
    </source>
</reference>
<dbReference type="NCBIfam" id="TIGR03010">
    <property type="entry name" value="sulf_tusC_dsrF"/>
    <property type="match status" value="1"/>
</dbReference>
<dbReference type="Proteomes" id="UP000242222">
    <property type="component" value="Unassembled WGS sequence"/>
</dbReference>
<accession>A0A1I4Z399</accession>
<evidence type="ECO:0000313" key="3">
    <source>
        <dbReference type="Proteomes" id="UP000242222"/>
    </source>
</evidence>
<proteinExistence type="inferred from homology"/>
<evidence type="ECO:0000256" key="1">
    <source>
        <dbReference type="ARBA" id="ARBA00005996"/>
    </source>
</evidence>
<dbReference type="STRING" id="1367852.SAMN05216516_107152"/>
<dbReference type="InterPro" id="IPR017462">
    <property type="entry name" value="Sulphur_relay_TusC/DsrF"/>
</dbReference>
<gene>
    <name evidence="2" type="ORF">SAMN05216516_107152</name>
</gene>
<dbReference type="OrthoDB" id="9789418at2"/>
<evidence type="ECO:0000313" key="2">
    <source>
        <dbReference type="EMBL" id="SFN44350.1"/>
    </source>
</evidence>
<dbReference type="Pfam" id="PF02635">
    <property type="entry name" value="DsrE"/>
    <property type="match status" value="1"/>
</dbReference>
<dbReference type="Gene3D" id="3.40.1260.10">
    <property type="entry name" value="DsrEFH-like"/>
    <property type="match status" value="1"/>
</dbReference>
<dbReference type="EMBL" id="FOVC01000007">
    <property type="protein sequence ID" value="SFN44350.1"/>
    <property type="molecule type" value="Genomic_DNA"/>
</dbReference>
<dbReference type="NCBIfam" id="NF001238">
    <property type="entry name" value="PRK00211.1"/>
    <property type="match status" value="1"/>
</dbReference>